<gene>
    <name evidence="2" type="ORF">CCR82_11930</name>
</gene>
<sequence>MNTIDQISRESSQLPPEAQFEVLDFVRFLQGKIKQQPIVEEDDELTRLLSNPLQVKAARPLHRDEIYDR</sequence>
<dbReference type="InterPro" id="IPR018739">
    <property type="entry name" value="DUF2281"/>
</dbReference>
<keyword evidence="3" id="KW-1185">Reference proteome</keyword>
<dbReference type="Proteomes" id="UP001296967">
    <property type="component" value="Unassembled WGS sequence"/>
</dbReference>
<evidence type="ECO:0000313" key="2">
    <source>
        <dbReference type="EMBL" id="MBK5931207.1"/>
    </source>
</evidence>
<reference evidence="2" key="1">
    <citation type="submission" date="2017-05" db="EMBL/GenBank/DDBJ databases">
        <authorList>
            <person name="Imhoff J.F."/>
            <person name="Rahn T."/>
            <person name="Kuenzel S."/>
            <person name="Neulinger S.C."/>
        </authorList>
    </citation>
    <scope>NUCLEOTIDE SEQUENCE</scope>
    <source>
        <strain evidence="2">DSM 4395</strain>
    </source>
</reference>
<dbReference type="EMBL" id="NHSF01000059">
    <property type="protein sequence ID" value="MBK5931207.1"/>
    <property type="molecule type" value="Genomic_DNA"/>
</dbReference>
<feature type="domain" description="DUF2281" evidence="1">
    <location>
        <begin position="7"/>
        <end position="36"/>
    </location>
</feature>
<protein>
    <recommendedName>
        <fullName evidence="1">DUF2281 domain-containing protein</fullName>
    </recommendedName>
</protein>
<organism evidence="2 3">
    <name type="scientific">Halochromatium salexigens</name>
    <name type="common">Chromatium salexigens</name>
    <dbReference type="NCBI Taxonomy" id="49447"/>
    <lineage>
        <taxon>Bacteria</taxon>
        <taxon>Pseudomonadati</taxon>
        <taxon>Pseudomonadota</taxon>
        <taxon>Gammaproteobacteria</taxon>
        <taxon>Chromatiales</taxon>
        <taxon>Chromatiaceae</taxon>
        <taxon>Halochromatium</taxon>
    </lineage>
</organism>
<reference evidence="2" key="2">
    <citation type="journal article" date="2020" name="Microorganisms">
        <title>Osmotic Adaptation and Compatible Solute Biosynthesis of Phototrophic Bacteria as Revealed from Genome Analyses.</title>
        <authorList>
            <person name="Imhoff J.F."/>
            <person name="Rahn T."/>
            <person name="Kunzel S."/>
            <person name="Keller A."/>
            <person name="Neulinger S.C."/>
        </authorList>
    </citation>
    <scope>NUCLEOTIDE SEQUENCE</scope>
    <source>
        <strain evidence="2">DSM 4395</strain>
    </source>
</reference>
<dbReference type="RefSeq" id="WP_201246007.1">
    <property type="nucleotide sequence ID" value="NZ_NHSF01000059.1"/>
</dbReference>
<dbReference type="Pfam" id="PF10047">
    <property type="entry name" value="DUF2281"/>
    <property type="match status" value="1"/>
</dbReference>
<evidence type="ECO:0000313" key="3">
    <source>
        <dbReference type="Proteomes" id="UP001296967"/>
    </source>
</evidence>
<proteinExistence type="predicted"/>
<comment type="caution">
    <text evidence="2">The sequence shown here is derived from an EMBL/GenBank/DDBJ whole genome shotgun (WGS) entry which is preliminary data.</text>
</comment>
<dbReference type="AlphaFoldDB" id="A0AAJ0UIM2"/>
<name>A0AAJ0UIM2_HALSE</name>
<accession>A0AAJ0UIM2</accession>
<evidence type="ECO:0000259" key="1">
    <source>
        <dbReference type="Pfam" id="PF10047"/>
    </source>
</evidence>